<reference evidence="2" key="1">
    <citation type="submission" date="2022-11" db="UniProtKB">
        <authorList>
            <consortium name="WormBaseParasite"/>
        </authorList>
    </citation>
    <scope>IDENTIFICATION</scope>
</reference>
<name>A0AC34G7Z2_9BILA</name>
<dbReference type="Proteomes" id="UP000887579">
    <property type="component" value="Unplaced"/>
</dbReference>
<protein>
    <submittedName>
        <fullName evidence="2">Uncharacterized protein</fullName>
    </submittedName>
</protein>
<proteinExistence type="predicted"/>
<evidence type="ECO:0000313" key="2">
    <source>
        <dbReference type="WBParaSite" id="ES5_v2.g25666.t1"/>
    </source>
</evidence>
<evidence type="ECO:0000313" key="1">
    <source>
        <dbReference type="Proteomes" id="UP000887579"/>
    </source>
</evidence>
<sequence>MPPETTDIIAASFALRKTIMILENGKGSDVYRSKPLKHFISELVVINKQFGDTIVLLRENRNNDYLVQYAAVIQPTQDFQNPLHTINNGDSSDDDGEDDDGKDCNESEGDEKEADEASHPREANFEDDEPNTTQNETESSDNSTIMDIFALRQRATQPREANFEDDESNTTQNESQSSDDSTIMDIFALRQR</sequence>
<accession>A0AC34G7Z2</accession>
<dbReference type="WBParaSite" id="ES5_v2.g25666.t1">
    <property type="protein sequence ID" value="ES5_v2.g25666.t1"/>
    <property type="gene ID" value="ES5_v2.g25666"/>
</dbReference>
<organism evidence="1 2">
    <name type="scientific">Panagrolaimus sp. ES5</name>
    <dbReference type="NCBI Taxonomy" id="591445"/>
    <lineage>
        <taxon>Eukaryota</taxon>
        <taxon>Metazoa</taxon>
        <taxon>Ecdysozoa</taxon>
        <taxon>Nematoda</taxon>
        <taxon>Chromadorea</taxon>
        <taxon>Rhabditida</taxon>
        <taxon>Tylenchina</taxon>
        <taxon>Panagrolaimomorpha</taxon>
        <taxon>Panagrolaimoidea</taxon>
        <taxon>Panagrolaimidae</taxon>
        <taxon>Panagrolaimus</taxon>
    </lineage>
</organism>